<proteinExistence type="predicted"/>
<dbReference type="EMBL" id="JAPHJC010000057">
    <property type="protein sequence ID" value="MCW8678820.1"/>
    <property type="molecule type" value="Genomic_DNA"/>
</dbReference>
<comment type="caution">
    <text evidence="2">The sequence shown here is derived from an EMBL/GenBank/DDBJ whole genome shotgun (WGS) entry which is preliminary data.</text>
</comment>
<reference evidence="2" key="2">
    <citation type="submission" date="2024-05" db="EMBL/GenBank/DDBJ databases">
        <title>Streptococcus macedonicus and Acinetobacter baumannii: co-inhabitants of the cheese production environment.</title>
        <authorList>
            <person name="Johnson J."/>
            <person name="Curtin C."/>
            <person name="Waite-Cusic J."/>
        </authorList>
    </citation>
    <scope>NUCLEOTIDE SEQUENCE</scope>
    <source>
        <strain evidence="2">E28</strain>
    </source>
</reference>
<evidence type="ECO:0000313" key="2">
    <source>
        <dbReference type="EMBL" id="MCW8678820.1"/>
    </source>
</evidence>
<accession>A0ABT3PGC3</accession>
<evidence type="ECO:0000313" key="3">
    <source>
        <dbReference type="Proteomes" id="UP001209889"/>
    </source>
</evidence>
<dbReference type="Proteomes" id="UP001209889">
    <property type="component" value="Unassembled WGS sequence"/>
</dbReference>
<keyword evidence="3" id="KW-1185">Reference proteome</keyword>
<dbReference type="Pfam" id="PF14028">
    <property type="entry name" value="Lant_dehydr_C"/>
    <property type="match status" value="1"/>
</dbReference>
<evidence type="ECO:0000259" key="1">
    <source>
        <dbReference type="Pfam" id="PF14028"/>
    </source>
</evidence>
<sequence>CPEHLDSQNRDKNRNTALIDLYLIKGYLINLLPELSKLCQRLKKLSDSCIQLSDDYTYIIYDSIIHVHNNRLFGIKRENETKIYAIIRGLIISEEFRNGHNHG</sequence>
<dbReference type="RefSeq" id="WP_409374439.1">
    <property type="nucleotide sequence ID" value="NZ_JAPHIY010000058.1"/>
</dbReference>
<reference evidence="2" key="1">
    <citation type="submission" date="2022-11" db="EMBL/GenBank/DDBJ databases">
        <authorList>
            <person name="Johnson J.D."/>
        </authorList>
    </citation>
    <scope>NUCLEOTIDE SEQUENCE</scope>
    <source>
        <strain evidence="2">E28</strain>
    </source>
</reference>
<name>A0ABT3PGC3_STRMC</name>
<feature type="non-terminal residue" evidence="2">
    <location>
        <position position="1"/>
    </location>
</feature>
<feature type="domain" description="Thiopeptide-type bacteriocin biosynthesis" evidence="1">
    <location>
        <begin position="34"/>
        <end position="88"/>
    </location>
</feature>
<organism evidence="2 3">
    <name type="scientific">Streptococcus macedonicus</name>
    <name type="common">Streptococcus gallolyticus macedonicus</name>
    <dbReference type="NCBI Taxonomy" id="59310"/>
    <lineage>
        <taxon>Bacteria</taxon>
        <taxon>Bacillati</taxon>
        <taxon>Bacillota</taxon>
        <taxon>Bacilli</taxon>
        <taxon>Lactobacillales</taxon>
        <taxon>Streptococcaceae</taxon>
        <taxon>Streptococcus</taxon>
    </lineage>
</organism>
<gene>
    <name evidence="2" type="ORF">OQH01_10120</name>
</gene>
<dbReference type="InterPro" id="IPR023809">
    <property type="entry name" value="Thiopep_bacteriocin_synth_dom"/>
</dbReference>
<protein>
    <submittedName>
        <fullName evidence="2">Lantibiotic dehydratase</fullName>
    </submittedName>
</protein>